<dbReference type="EMBL" id="AOIE01000041">
    <property type="protein sequence ID" value="ELY77276.1"/>
    <property type="molecule type" value="Genomic_DNA"/>
</dbReference>
<keyword evidence="5" id="KW-1185">Reference proteome</keyword>
<accession>L0JJI6</accession>
<dbReference type="Proteomes" id="UP000011593">
    <property type="component" value="Unassembled WGS sequence"/>
</dbReference>
<dbReference type="InterPro" id="IPR055768">
    <property type="entry name" value="DUF7344"/>
</dbReference>
<dbReference type="AlphaFoldDB" id="L0JJI6"/>
<evidence type="ECO:0000313" key="3">
    <source>
        <dbReference type="EMBL" id="ELY77276.1"/>
    </source>
</evidence>
<reference evidence="3 5" key="3">
    <citation type="journal article" date="2014" name="PLoS Genet.">
        <title>Phylogenetically driven sequencing of extremely halophilic archaea reveals strategies for static and dynamic osmo-response.</title>
        <authorList>
            <person name="Becker E.A."/>
            <person name="Seitzer P.M."/>
            <person name="Tritt A."/>
            <person name="Larsen D."/>
            <person name="Krusor M."/>
            <person name="Yao A.I."/>
            <person name="Wu D."/>
            <person name="Madern D."/>
            <person name="Eisen J.A."/>
            <person name="Darling A.E."/>
            <person name="Facciotti M.T."/>
        </authorList>
    </citation>
    <scope>NUCLEOTIDE SEQUENCE [LARGE SCALE GENOMIC DNA]</scope>
    <source>
        <strain evidence="3 5">DSM 15624</strain>
    </source>
</reference>
<name>L0JJI6_NATP1</name>
<gene>
    <name evidence="2" type="ordered locus">Natpe_0580</name>
    <name evidence="3" type="ORF">C488_07097</name>
</gene>
<proteinExistence type="predicted"/>
<reference evidence="2" key="1">
    <citation type="submission" date="2012-02" db="EMBL/GenBank/DDBJ databases">
        <title>Complete sequence of chromosome of Natrinema pellirubrum DSM 15624.</title>
        <authorList>
            <consortium name="US DOE Joint Genome Institute"/>
            <person name="Lucas S."/>
            <person name="Han J."/>
            <person name="Lapidus A."/>
            <person name="Cheng J.-F."/>
            <person name="Goodwin L."/>
            <person name="Pitluck S."/>
            <person name="Peters L."/>
            <person name="Teshima H."/>
            <person name="Detter J.C."/>
            <person name="Han C."/>
            <person name="Tapia R."/>
            <person name="Land M."/>
            <person name="Hauser L."/>
            <person name="Kyrpides N."/>
            <person name="Ivanova N."/>
            <person name="Pagani I."/>
            <person name="Sproer C."/>
            <person name="Anderson I."/>
            <person name="Woyke T."/>
        </authorList>
    </citation>
    <scope>NUCLEOTIDE SEQUENCE</scope>
    <source>
        <strain evidence="2">DSM 15624</strain>
    </source>
</reference>
<evidence type="ECO:0000313" key="5">
    <source>
        <dbReference type="Proteomes" id="UP000011593"/>
    </source>
</evidence>
<dbReference type="OrthoDB" id="247722at2157"/>
<dbReference type="Pfam" id="PF24035">
    <property type="entry name" value="DUF7344"/>
    <property type="match status" value="1"/>
</dbReference>
<feature type="domain" description="DUF7344" evidence="1">
    <location>
        <begin position="27"/>
        <end position="96"/>
    </location>
</feature>
<dbReference type="GeneID" id="14335039"/>
<reference evidence="4" key="2">
    <citation type="submission" date="2012-02" db="EMBL/GenBank/DDBJ databases">
        <title>Complete sequence of chromosome of Natrinema pellirubrum DSM 15624.</title>
        <authorList>
            <person name="Lucas S."/>
            <person name="Han J."/>
            <person name="Lapidus A."/>
            <person name="Cheng J.-F."/>
            <person name="Goodwin L."/>
            <person name="Pitluck S."/>
            <person name="Peters L."/>
            <person name="Teshima H."/>
            <person name="Detter J.C."/>
            <person name="Han C."/>
            <person name="Tapia R."/>
            <person name="Land M."/>
            <person name="Hauser L."/>
            <person name="Kyrpides N."/>
            <person name="Ivanova N."/>
            <person name="Pagani I."/>
            <person name="Sproer C."/>
            <person name="Anderson I."/>
            <person name="Woyke T."/>
        </authorList>
    </citation>
    <scope>NUCLEOTIDE SEQUENCE [LARGE SCALE GENOMIC DNA]</scope>
    <source>
        <strain evidence="4">DSM 15624 / JCM 10476 / NCIMB 786</strain>
    </source>
</reference>
<dbReference type="KEGG" id="npe:Natpe_0580"/>
<evidence type="ECO:0000313" key="2">
    <source>
        <dbReference type="EMBL" id="AGB30506.1"/>
    </source>
</evidence>
<dbReference type="RefSeq" id="WP_006180766.1">
    <property type="nucleotide sequence ID" value="NC_019962.1"/>
</dbReference>
<dbReference type="HOGENOM" id="CLU_161121_0_0_2"/>
<organism evidence="2 4">
    <name type="scientific">Natrinema pellirubrum (strain DSM 15624 / CIP 106293 / JCM 10476 / NCIMB 786 / 157)</name>
    <dbReference type="NCBI Taxonomy" id="797303"/>
    <lineage>
        <taxon>Archaea</taxon>
        <taxon>Methanobacteriati</taxon>
        <taxon>Methanobacteriota</taxon>
        <taxon>Stenosarchaea group</taxon>
        <taxon>Halobacteria</taxon>
        <taxon>Halobacteriales</taxon>
        <taxon>Natrialbaceae</taxon>
        <taxon>Natrinema</taxon>
    </lineage>
</organism>
<dbReference type="eggNOG" id="arCOG03828">
    <property type="taxonomic scope" value="Archaea"/>
</dbReference>
<protein>
    <recommendedName>
        <fullName evidence="1">DUF7344 domain-containing protein</fullName>
    </recommendedName>
</protein>
<dbReference type="EMBL" id="CP003372">
    <property type="protein sequence ID" value="AGB30506.1"/>
    <property type="molecule type" value="Genomic_DNA"/>
</dbReference>
<evidence type="ECO:0000259" key="1">
    <source>
        <dbReference type="Pfam" id="PF24035"/>
    </source>
</evidence>
<dbReference type="Proteomes" id="UP000010843">
    <property type="component" value="Chromosome"/>
</dbReference>
<sequence length="124" mass="13112">MPTPNTAPPVDVERFVRLTNVPLDEAYTLLANPRTRLALHALSAAEPPVSVTELAAVVADRDGADERTVEASLVHAVLPKLVGADVLEYDGETGRIRLERPVVVAADPFTDPSLPGRSGPNASP</sequence>
<evidence type="ECO:0000313" key="4">
    <source>
        <dbReference type="Proteomes" id="UP000010843"/>
    </source>
</evidence>
<dbReference type="PATRIC" id="fig|797303.5.peg.1436"/>